<proteinExistence type="predicted"/>
<sequence length="438" mass="51806">MSSYKKSLILCFVLLVLNGCSTKTLDSKSGDVSKTTFTEVKIKPYNLENQYIILALESENQKLYNDASSLYFKLFENTNNYEYLVKYLSIATTVKDFESVKKYSKKYAIDNIKEEEVILRLYIYALFKLNEKDEALKKGENLISKYKNDINYQLLGSIYLEDKQYQKAYNLFDMAYQLTNNSNTLLTITSIQYNNLFDKENAIKRLENHIQMSGYDFNLSIQLLSFYEKLNQKEKLISLLKNMFFYYKNSENQFLLNKTKILFIQYVARDDISIAIDFLEENHEEDENLLNLYKISNQPEKAYELLDRLYRNTNNLDYLAQQAIFQFEMTNDKESILNDVIAKFEKVLENISNHVYENYLAYILIDFDIDVKKGLVLVKKALEVEPNNIAYIDTLAWGEYKIRNCKEAYIQMKRVVDEIGTDDYDIKLHWDQIQECKE</sequence>
<dbReference type="RefSeq" id="WP_172125793.1">
    <property type="nucleotide sequence ID" value="NZ_CP042652.1"/>
</dbReference>
<dbReference type="InterPro" id="IPR011990">
    <property type="entry name" value="TPR-like_helical_dom_sf"/>
</dbReference>
<dbReference type="InterPro" id="IPR019734">
    <property type="entry name" value="TPR_rpt"/>
</dbReference>
<organism evidence="2 3">
    <name type="scientific">Arcobacter acticola</name>
    <dbReference type="NCBI Taxonomy" id="1849015"/>
    <lineage>
        <taxon>Bacteria</taxon>
        <taxon>Pseudomonadati</taxon>
        <taxon>Campylobacterota</taxon>
        <taxon>Epsilonproteobacteria</taxon>
        <taxon>Campylobacterales</taxon>
        <taxon>Arcobacteraceae</taxon>
        <taxon>Arcobacter</taxon>
    </lineage>
</organism>
<gene>
    <name evidence="2" type="ORF">AACT_1122</name>
</gene>
<dbReference type="AlphaFoldDB" id="A0A6M8EUV0"/>
<dbReference type="Gene3D" id="1.25.40.10">
    <property type="entry name" value="Tetratricopeptide repeat domain"/>
    <property type="match status" value="1"/>
</dbReference>
<accession>A0A6M8EUV0</accession>
<dbReference type="EMBL" id="CP042652">
    <property type="protein sequence ID" value="QKE28305.1"/>
    <property type="molecule type" value="Genomic_DNA"/>
</dbReference>
<dbReference type="PROSITE" id="PS50005">
    <property type="entry name" value="TPR"/>
    <property type="match status" value="1"/>
</dbReference>
<name>A0A6M8EUV0_9BACT</name>
<dbReference type="KEGG" id="paco:AACT_1122"/>
<dbReference type="Proteomes" id="UP000503483">
    <property type="component" value="Chromosome"/>
</dbReference>
<evidence type="ECO:0000313" key="3">
    <source>
        <dbReference type="Proteomes" id="UP000503483"/>
    </source>
</evidence>
<dbReference type="SUPFAM" id="SSF48452">
    <property type="entry name" value="TPR-like"/>
    <property type="match status" value="1"/>
</dbReference>
<keyword evidence="1" id="KW-0802">TPR repeat</keyword>
<reference evidence="2 3" key="1">
    <citation type="submission" date="2019-08" db="EMBL/GenBank/DDBJ databases">
        <title>Complete genome sequence of Arcobacter acticola.</title>
        <authorList>
            <person name="Miller W."/>
        </authorList>
    </citation>
    <scope>NUCLEOTIDE SEQUENCE [LARGE SCALE GENOMIC DNA]</scope>
    <source>
        <strain evidence="2 3">KCTC 52212</strain>
    </source>
</reference>
<evidence type="ECO:0000256" key="1">
    <source>
        <dbReference type="PROSITE-ProRule" id="PRU00339"/>
    </source>
</evidence>
<keyword evidence="3" id="KW-1185">Reference proteome</keyword>
<evidence type="ECO:0000313" key="2">
    <source>
        <dbReference type="EMBL" id="QKE28305.1"/>
    </source>
</evidence>
<protein>
    <submittedName>
        <fullName evidence="2">Tetratricopeptide repeat protein</fullName>
    </submittedName>
</protein>
<feature type="repeat" description="TPR" evidence="1">
    <location>
        <begin position="149"/>
        <end position="182"/>
    </location>
</feature>